<dbReference type="Proteomes" id="UP001224890">
    <property type="component" value="Unassembled WGS sequence"/>
</dbReference>
<dbReference type="EMBL" id="JAHMHR010000010">
    <property type="protein sequence ID" value="KAK1688768.1"/>
    <property type="molecule type" value="Genomic_DNA"/>
</dbReference>
<feature type="region of interest" description="Disordered" evidence="1">
    <location>
        <begin position="98"/>
        <end position="213"/>
    </location>
</feature>
<dbReference type="RefSeq" id="XP_060432463.1">
    <property type="nucleotide sequence ID" value="XM_060572006.1"/>
</dbReference>
<evidence type="ECO:0000313" key="3">
    <source>
        <dbReference type="Proteomes" id="UP001224890"/>
    </source>
</evidence>
<reference evidence="2" key="1">
    <citation type="submission" date="2021-06" db="EMBL/GenBank/DDBJ databases">
        <title>Comparative genomics, transcriptomics and evolutionary studies reveal genomic signatures of adaptation to plant cell wall in hemibiotrophic fungi.</title>
        <authorList>
            <consortium name="DOE Joint Genome Institute"/>
            <person name="Baroncelli R."/>
            <person name="Diaz J.F."/>
            <person name="Benocci T."/>
            <person name="Peng M."/>
            <person name="Battaglia E."/>
            <person name="Haridas S."/>
            <person name="Andreopoulos W."/>
            <person name="Labutti K."/>
            <person name="Pangilinan J."/>
            <person name="Floch G.L."/>
            <person name="Makela M.R."/>
            <person name="Henrissat B."/>
            <person name="Grigoriev I.V."/>
            <person name="Crouch J.A."/>
            <person name="De Vries R.P."/>
            <person name="Sukno S.A."/>
            <person name="Thon M.R."/>
        </authorList>
    </citation>
    <scope>NUCLEOTIDE SEQUENCE</scope>
    <source>
        <strain evidence="2">CBS 193.32</strain>
    </source>
</reference>
<keyword evidence="3" id="KW-1185">Reference proteome</keyword>
<name>A0AAJ0F0R3_9PEZI</name>
<evidence type="ECO:0000256" key="1">
    <source>
        <dbReference type="SAM" id="MobiDB-lite"/>
    </source>
</evidence>
<comment type="caution">
    <text evidence="2">The sequence shown here is derived from an EMBL/GenBank/DDBJ whole genome shotgun (WGS) entry which is preliminary data.</text>
</comment>
<organism evidence="2 3">
    <name type="scientific">Colletotrichum godetiae</name>
    <dbReference type="NCBI Taxonomy" id="1209918"/>
    <lineage>
        <taxon>Eukaryota</taxon>
        <taxon>Fungi</taxon>
        <taxon>Dikarya</taxon>
        <taxon>Ascomycota</taxon>
        <taxon>Pezizomycotina</taxon>
        <taxon>Sordariomycetes</taxon>
        <taxon>Hypocreomycetidae</taxon>
        <taxon>Glomerellales</taxon>
        <taxon>Glomerellaceae</taxon>
        <taxon>Colletotrichum</taxon>
        <taxon>Colletotrichum acutatum species complex</taxon>
    </lineage>
</organism>
<dbReference type="GeneID" id="85456532"/>
<sequence length="245" mass="27102">MTTTPHHPQSRPRATPARIYIRLRDRLELLLERFVDGDPTAQAGFRSYKAHRNARRLEKDGGPASTALAVVSNANDGEPRRLKGPIEQGNQCCEVGLPREDGGESPAGLVLPNTRDKGKRKQTTETQAHDSGKSSALETTFLNGKEKHQPRAPTQPRCLSRSSTLSSIFSSTFLGGGQRQRRRRRKRERSDARPGYFDSDPSPALKPTRAKTSVVVKDDDGDRLEMNLPVELARTSWSVPVGTAR</sequence>
<accession>A0AAJ0F0R3</accession>
<evidence type="ECO:0000313" key="2">
    <source>
        <dbReference type="EMBL" id="KAK1688768.1"/>
    </source>
</evidence>
<gene>
    <name evidence="2" type="ORF">BDP55DRAFT_629324</name>
</gene>
<feature type="compositionally biased region" description="Polar residues" evidence="1">
    <location>
        <begin position="133"/>
        <end position="142"/>
    </location>
</feature>
<dbReference type="AlphaFoldDB" id="A0AAJ0F0R3"/>
<proteinExistence type="predicted"/>
<protein>
    <submittedName>
        <fullName evidence="2">Uncharacterized protein</fullName>
    </submittedName>
</protein>
<feature type="compositionally biased region" description="Low complexity" evidence="1">
    <location>
        <begin position="159"/>
        <end position="173"/>
    </location>
</feature>